<feature type="transmembrane region" description="Helical" evidence="10">
    <location>
        <begin position="14"/>
        <end position="35"/>
    </location>
</feature>
<dbReference type="NCBIfam" id="TIGR00797">
    <property type="entry name" value="matE"/>
    <property type="match status" value="1"/>
</dbReference>
<dbReference type="EMBL" id="AZMM01007557">
    <property type="protein sequence ID" value="ETJ38314.1"/>
    <property type="molecule type" value="Genomic_DNA"/>
</dbReference>
<dbReference type="InterPro" id="IPR048279">
    <property type="entry name" value="MdtK-like"/>
</dbReference>
<dbReference type="Pfam" id="PF01554">
    <property type="entry name" value="MatE"/>
    <property type="match status" value="2"/>
</dbReference>
<feature type="transmembrane region" description="Helical" evidence="10">
    <location>
        <begin position="167"/>
        <end position="187"/>
    </location>
</feature>
<feature type="transmembrane region" description="Helical" evidence="10">
    <location>
        <begin position="312"/>
        <end position="334"/>
    </location>
</feature>
<dbReference type="GO" id="GO:0042910">
    <property type="term" value="F:xenobiotic transmembrane transporter activity"/>
    <property type="evidence" value="ECO:0007669"/>
    <property type="project" value="InterPro"/>
</dbReference>
<evidence type="ECO:0000313" key="11">
    <source>
        <dbReference type="EMBL" id="ETJ38314.1"/>
    </source>
</evidence>
<evidence type="ECO:0000256" key="4">
    <source>
        <dbReference type="ARBA" id="ARBA00022448"/>
    </source>
</evidence>
<evidence type="ECO:0000256" key="9">
    <source>
        <dbReference type="ARBA" id="ARBA00023251"/>
    </source>
</evidence>
<gene>
    <name evidence="11" type="ORF">Q604_UNBC07557G0002</name>
</gene>
<evidence type="ECO:0000256" key="3">
    <source>
        <dbReference type="ARBA" id="ARBA00022106"/>
    </source>
</evidence>
<dbReference type="GO" id="GO:0015297">
    <property type="term" value="F:antiporter activity"/>
    <property type="evidence" value="ECO:0007669"/>
    <property type="project" value="InterPro"/>
</dbReference>
<evidence type="ECO:0000256" key="5">
    <source>
        <dbReference type="ARBA" id="ARBA00022475"/>
    </source>
</evidence>
<dbReference type="CDD" id="cd13143">
    <property type="entry name" value="MATE_MepA_like"/>
    <property type="match status" value="1"/>
</dbReference>
<comment type="subcellular location">
    <subcellularLocation>
        <location evidence="1">Cell membrane</location>
        <topology evidence="1">Multi-pass membrane protein</topology>
    </subcellularLocation>
</comment>
<evidence type="ECO:0000256" key="1">
    <source>
        <dbReference type="ARBA" id="ARBA00004651"/>
    </source>
</evidence>
<protein>
    <recommendedName>
        <fullName evidence="3">Multidrug export protein MepA</fullName>
    </recommendedName>
</protein>
<dbReference type="InterPro" id="IPR051327">
    <property type="entry name" value="MATE_MepA_subfamily"/>
</dbReference>
<evidence type="ECO:0000256" key="6">
    <source>
        <dbReference type="ARBA" id="ARBA00022692"/>
    </source>
</evidence>
<evidence type="ECO:0000256" key="10">
    <source>
        <dbReference type="SAM" id="Phobius"/>
    </source>
</evidence>
<proteinExistence type="inferred from homology"/>
<keyword evidence="8 10" id="KW-0472">Membrane</keyword>
<keyword evidence="7 10" id="KW-1133">Transmembrane helix</keyword>
<dbReference type="InterPro" id="IPR045070">
    <property type="entry name" value="MATE_MepA-like"/>
</dbReference>
<dbReference type="AlphaFoldDB" id="W1YB17"/>
<dbReference type="GO" id="GO:0046677">
    <property type="term" value="P:response to antibiotic"/>
    <property type="evidence" value="ECO:0007669"/>
    <property type="project" value="UniProtKB-KW"/>
</dbReference>
<comment type="similarity">
    <text evidence="2">Belongs to the multi antimicrobial extrusion (MATE) (TC 2.A.66.1) family. MepA subfamily.</text>
</comment>
<name>W1YB17_9ZZZZ</name>
<comment type="caution">
    <text evidence="11">The sequence shown here is derived from an EMBL/GenBank/DDBJ whole genome shotgun (WGS) entry which is preliminary data.</text>
</comment>
<keyword evidence="4" id="KW-0813">Transport</keyword>
<keyword evidence="6 10" id="KW-0812">Transmembrane</keyword>
<feature type="transmembrane region" description="Helical" evidence="10">
    <location>
        <begin position="269"/>
        <end position="291"/>
    </location>
</feature>
<evidence type="ECO:0000256" key="7">
    <source>
        <dbReference type="ARBA" id="ARBA00022989"/>
    </source>
</evidence>
<evidence type="ECO:0000256" key="2">
    <source>
        <dbReference type="ARBA" id="ARBA00008417"/>
    </source>
</evidence>
<dbReference type="PIRSF" id="PIRSF006603">
    <property type="entry name" value="DinF"/>
    <property type="match status" value="1"/>
</dbReference>
<feature type="transmembrane region" description="Helical" evidence="10">
    <location>
        <begin position="388"/>
        <end position="406"/>
    </location>
</feature>
<feature type="transmembrane region" description="Helical" evidence="10">
    <location>
        <begin position="92"/>
        <end position="115"/>
    </location>
</feature>
<organism evidence="11">
    <name type="scientific">human gut metagenome</name>
    <dbReference type="NCBI Taxonomy" id="408170"/>
    <lineage>
        <taxon>unclassified sequences</taxon>
        <taxon>metagenomes</taxon>
        <taxon>organismal metagenomes</taxon>
    </lineage>
</organism>
<dbReference type="PANTHER" id="PTHR43823:SF3">
    <property type="entry name" value="MULTIDRUG EXPORT PROTEIN MEPA"/>
    <property type="match status" value="1"/>
</dbReference>
<dbReference type="GO" id="GO:0005886">
    <property type="term" value="C:plasma membrane"/>
    <property type="evidence" value="ECO:0007669"/>
    <property type="project" value="UniProtKB-SubCell"/>
</dbReference>
<feature type="transmembrane region" description="Helical" evidence="10">
    <location>
        <begin position="362"/>
        <end position="381"/>
    </location>
</feature>
<keyword evidence="5" id="KW-1003">Cell membrane</keyword>
<sequence>MNQELFGVAPPKKLFVKLAVPSLVSMLFSSIYMMADGMFVGKIIGSKALAAINLVFPIIMIVFAVGDMIAVGASVKMGIKLGEKEEKEASNIFSVALLLTTIINIIFMILSLFFAKDIIYILIKDSELAYLSYKFAYPFILGLPIIAPFFALDNYLRICGKANMSMWVNIAVSVLNIILDAILMGYFKLGIEYAAIASALSMAFGAMIFLYPFIMKKVVLRFTKPKINMKEITQILYNGSSDFLGNISGSIISIITNAVLLHYGGPVAVAAYSIIMYIDSLLSPLLFGMVGSIEPVISYNYGAKNYERITEFFKITCVVSLAISAITTIIMFVFPDFLVGLFSSKSDIEIIQMSKIALLLSAPSYLFSWFSMTVGCFLTGFKKATESMIIMLAESVVLPLVLIIILTKLMVVYGIFLIPTIGGIVSTIIGLVLWKKCVKEEFQIAD</sequence>
<feature type="transmembrane region" description="Helical" evidence="10">
    <location>
        <begin position="193"/>
        <end position="214"/>
    </location>
</feature>
<dbReference type="PANTHER" id="PTHR43823">
    <property type="entry name" value="SPORULATION PROTEIN YKVU"/>
    <property type="match status" value="1"/>
</dbReference>
<accession>W1YB17</accession>
<reference evidence="11" key="1">
    <citation type="submission" date="2013-12" db="EMBL/GenBank/DDBJ databases">
        <title>A Varibaculum cambriense genome reconstructed from a premature infant gut community with otherwise low bacterial novelty that shifts toward anaerobic metabolism during the third week of life.</title>
        <authorList>
            <person name="Brown C.T."/>
            <person name="Sharon I."/>
            <person name="Thomas B.C."/>
            <person name="Castelle C.J."/>
            <person name="Morowitz M.J."/>
            <person name="Banfield J.F."/>
        </authorList>
    </citation>
    <scope>NUCLEOTIDE SEQUENCE</scope>
</reference>
<evidence type="ECO:0000256" key="8">
    <source>
        <dbReference type="ARBA" id="ARBA00023136"/>
    </source>
</evidence>
<keyword evidence="9" id="KW-0046">Antibiotic resistance</keyword>
<feature type="transmembrane region" description="Helical" evidence="10">
    <location>
        <begin position="135"/>
        <end position="155"/>
    </location>
</feature>
<dbReference type="InterPro" id="IPR002528">
    <property type="entry name" value="MATE_fam"/>
</dbReference>
<feature type="transmembrane region" description="Helical" evidence="10">
    <location>
        <begin position="412"/>
        <end position="434"/>
    </location>
</feature>
<feature type="transmembrane region" description="Helical" evidence="10">
    <location>
        <begin position="235"/>
        <end position="263"/>
    </location>
</feature>
<feature type="transmembrane region" description="Helical" evidence="10">
    <location>
        <begin position="47"/>
        <end position="71"/>
    </location>
</feature>